<proteinExistence type="predicted"/>
<evidence type="ECO:0000313" key="3">
    <source>
        <dbReference type="Proteomes" id="UP000182932"/>
    </source>
</evidence>
<dbReference type="GeneID" id="80817582"/>
<sequence length="146" mass="15620">MPTIPKLVAAIVLSVLAYVVSKMVMDVMPEATDFGIFLPLNMAIGFLTGWFYTGPLSTTRLADAISFGLTGAAILTFVALFAQSANEMTRLAMRHRYDGPIEAIAAVFQIGVDFGAQVFTLDVILTLAVGGVLAGLLTYLASLRWN</sequence>
<evidence type="ECO:0008006" key="4">
    <source>
        <dbReference type="Google" id="ProtNLM"/>
    </source>
</evidence>
<dbReference type="NCBIfam" id="NF033773">
    <property type="entry name" value="tellur_TrgA"/>
    <property type="match status" value="1"/>
</dbReference>
<evidence type="ECO:0000256" key="1">
    <source>
        <dbReference type="SAM" id="Phobius"/>
    </source>
</evidence>
<reference evidence="2 3" key="1">
    <citation type="submission" date="2016-10" db="EMBL/GenBank/DDBJ databases">
        <authorList>
            <person name="Varghese N."/>
            <person name="Submissions S."/>
        </authorList>
    </citation>
    <scope>NUCLEOTIDE SEQUENCE [LARGE SCALE GENOMIC DNA]</scope>
    <source>
        <strain evidence="2 3">FF3</strain>
    </source>
</reference>
<name>A0A975ZMQ1_9RHOB</name>
<feature type="transmembrane region" description="Helical" evidence="1">
    <location>
        <begin position="64"/>
        <end position="85"/>
    </location>
</feature>
<dbReference type="RefSeq" id="WP_048531839.1">
    <property type="nucleotide sequence ID" value="NZ_CATLQZ010000029.1"/>
</dbReference>
<dbReference type="EMBL" id="FNYY01000003">
    <property type="protein sequence ID" value="SEJ10376.1"/>
    <property type="molecule type" value="Genomic_DNA"/>
</dbReference>
<dbReference type="Proteomes" id="UP000182932">
    <property type="component" value="Unassembled WGS sequence"/>
</dbReference>
<comment type="caution">
    <text evidence="2">The sequence shown here is derived from an EMBL/GenBank/DDBJ whole genome shotgun (WGS) entry which is preliminary data.</text>
</comment>
<evidence type="ECO:0000313" key="2">
    <source>
        <dbReference type="EMBL" id="SEJ10376.1"/>
    </source>
</evidence>
<dbReference type="AlphaFoldDB" id="A0A975ZMQ1"/>
<dbReference type="InterPro" id="IPR047784">
    <property type="entry name" value="TrgA"/>
</dbReference>
<keyword evidence="3" id="KW-1185">Reference proteome</keyword>
<feature type="transmembrane region" description="Helical" evidence="1">
    <location>
        <begin position="123"/>
        <end position="143"/>
    </location>
</feature>
<keyword evidence="1" id="KW-0812">Transmembrane</keyword>
<keyword evidence="1" id="KW-1133">Transmembrane helix</keyword>
<accession>A0A975ZMQ1</accession>
<feature type="transmembrane region" description="Helical" evidence="1">
    <location>
        <begin position="31"/>
        <end position="52"/>
    </location>
</feature>
<gene>
    <name evidence="2" type="ORF">SAMN04487940_103224</name>
</gene>
<keyword evidence="1" id="KW-0472">Membrane</keyword>
<organism evidence="2 3">
    <name type="scientific">Marinovum algicola</name>
    <dbReference type="NCBI Taxonomy" id="42444"/>
    <lineage>
        <taxon>Bacteria</taxon>
        <taxon>Pseudomonadati</taxon>
        <taxon>Pseudomonadota</taxon>
        <taxon>Alphaproteobacteria</taxon>
        <taxon>Rhodobacterales</taxon>
        <taxon>Roseobacteraceae</taxon>
        <taxon>Marinovum</taxon>
    </lineage>
</organism>
<protein>
    <recommendedName>
        <fullName evidence="4">Tellurium resistance protein</fullName>
    </recommendedName>
</protein>